<evidence type="ECO:0000256" key="1">
    <source>
        <dbReference type="SAM" id="MobiDB-lite"/>
    </source>
</evidence>
<feature type="region of interest" description="Disordered" evidence="1">
    <location>
        <begin position="1"/>
        <end position="23"/>
    </location>
</feature>
<evidence type="ECO:0000313" key="2">
    <source>
        <dbReference type="EMBL" id="WAT91606.1"/>
    </source>
</evidence>
<feature type="compositionally biased region" description="Polar residues" evidence="1">
    <location>
        <begin position="1"/>
        <end position="10"/>
    </location>
</feature>
<dbReference type="EMBL" id="CP114194">
    <property type="protein sequence ID" value="WAT91606.1"/>
    <property type="molecule type" value="Genomic_DNA"/>
</dbReference>
<reference evidence="2" key="1">
    <citation type="submission" date="2022-12" db="EMBL/GenBank/DDBJ databases">
        <title>Vibrio parahaemolyticus become highly virulent by producing novel Tc toxins.</title>
        <authorList>
            <person name="Yang F."/>
            <person name="You Y."/>
            <person name="Lai Q."/>
            <person name="Xu L."/>
            <person name="Li F."/>
        </authorList>
    </citation>
    <scope>NUCLEOTIDE SEQUENCE</scope>
    <source>
        <strain evidence="2">Vp-HL-202005</strain>
    </source>
</reference>
<evidence type="ECO:0000313" key="3">
    <source>
        <dbReference type="Proteomes" id="UP001156560"/>
    </source>
</evidence>
<name>A0AA47JIU3_VIBPH</name>
<proteinExistence type="predicted"/>
<organism evidence="2 3">
    <name type="scientific">Vibrio parahaemolyticus</name>
    <dbReference type="NCBI Taxonomy" id="670"/>
    <lineage>
        <taxon>Bacteria</taxon>
        <taxon>Pseudomonadati</taxon>
        <taxon>Pseudomonadota</taxon>
        <taxon>Gammaproteobacteria</taxon>
        <taxon>Vibrionales</taxon>
        <taxon>Vibrionaceae</taxon>
        <taxon>Vibrio</taxon>
    </lineage>
</organism>
<sequence>MGKWNTLTKSNLERHAGRSPKGFSEFSSNWAPICEMFGNKVQKHPWITNSTNKDLPVRILTPHHIISISSLDFINKTYRKILRESCYNVNHPKNLLLIPSKDTLACELRVPHHTTNHASWSTVDNLIPSKNIDKIITENSSKEISKGYHFMVCGKVRKEIKKIVKNVRITNVKKF</sequence>
<dbReference type="Proteomes" id="UP001156560">
    <property type="component" value="Chromosome 1"/>
</dbReference>
<dbReference type="RefSeq" id="WP_069537008.1">
    <property type="nucleotide sequence ID" value="NZ_CP114194.1"/>
</dbReference>
<dbReference type="AlphaFoldDB" id="A0AA47JIU3"/>
<accession>A0AA47JIU3</accession>
<gene>
    <name evidence="2" type="ORF">O1Q84_07215</name>
</gene>
<protein>
    <submittedName>
        <fullName evidence="2">AHH domain-containing protein</fullName>
    </submittedName>
</protein>